<proteinExistence type="predicted"/>
<reference evidence="1" key="2">
    <citation type="submission" date="2015-02" db="UniProtKB">
        <authorList>
            <consortium name="EnsemblMetazoa"/>
        </authorList>
    </citation>
    <scope>IDENTIFICATION</scope>
</reference>
<dbReference type="EnsemblMetazoa" id="SMAR008268-RA">
    <property type="protein sequence ID" value="SMAR008268-PA"/>
    <property type="gene ID" value="SMAR008268"/>
</dbReference>
<protein>
    <submittedName>
        <fullName evidence="1">Uncharacterized protein</fullName>
    </submittedName>
</protein>
<dbReference type="EMBL" id="JH431831">
    <property type="status" value="NOT_ANNOTATED_CDS"/>
    <property type="molecule type" value="Genomic_DNA"/>
</dbReference>
<dbReference type="AlphaFoldDB" id="T1J3U7"/>
<sequence length="60" mass="6839">MKIIDVIVTAINYAPSNSNIPLRRNLIFSCRKFPLDAVDVELHALIFYSPIAMFQLSTTR</sequence>
<name>T1J3U7_STRMM</name>
<dbReference type="HOGENOM" id="CLU_2944617_0_0_1"/>
<evidence type="ECO:0000313" key="1">
    <source>
        <dbReference type="EnsemblMetazoa" id="SMAR008268-PA"/>
    </source>
</evidence>
<reference evidence="2" key="1">
    <citation type="submission" date="2011-05" db="EMBL/GenBank/DDBJ databases">
        <authorList>
            <person name="Richards S.R."/>
            <person name="Qu J."/>
            <person name="Jiang H."/>
            <person name="Jhangiani S.N."/>
            <person name="Agravi P."/>
            <person name="Goodspeed R."/>
            <person name="Gross S."/>
            <person name="Mandapat C."/>
            <person name="Jackson L."/>
            <person name="Mathew T."/>
            <person name="Pu L."/>
            <person name="Thornton R."/>
            <person name="Saada N."/>
            <person name="Wilczek-Boney K.B."/>
            <person name="Lee S."/>
            <person name="Kovar C."/>
            <person name="Wu Y."/>
            <person name="Scherer S.E."/>
            <person name="Worley K.C."/>
            <person name="Muzny D.M."/>
            <person name="Gibbs R."/>
        </authorList>
    </citation>
    <scope>NUCLEOTIDE SEQUENCE</scope>
    <source>
        <strain evidence="2">Brora</strain>
    </source>
</reference>
<dbReference type="Proteomes" id="UP000014500">
    <property type="component" value="Unassembled WGS sequence"/>
</dbReference>
<organism evidence="1 2">
    <name type="scientific">Strigamia maritima</name>
    <name type="common">European centipede</name>
    <name type="synonym">Geophilus maritimus</name>
    <dbReference type="NCBI Taxonomy" id="126957"/>
    <lineage>
        <taxon>Eukaryota</taxon>
        <taxon>Metazoa</taxon>
        <taxon>Ecdysozoa</taxon>
        <taxon>Arthropoda</taxon>
        <taxon>Myriapoda</taxon>
        <taxon>Chilopoda</taxon>
        <taxon>Pleurostigmophora</taxon>
        <taxon>Geophilomorpha</taxon>
        <taxon>Linotaeniidae</taxon>
        <taxon>Strigamia</taxon>
    </lineage>
</organism>
<keyword evidence="2" id="KW-1185">Reference proteome</keyword>
<evidence type="ECO:0000313" key="2">
    <source>
        <dbReference type="Proteomes" id="UP000014500"/>
    </source>
</evidence>
<accession>T1J3U7</accession>